<organism evidence="2">
    <name type="scientific">mine drainage metagenome</name>
    <dbReference type="NCBI Taxonomy" id="410659"/>
    <lineage>
        <taxon>unclassified sequences</taxon>
        <taxon>metagenomes</taxon>
        <taxon>ecological metagenomes</taxon>
    </lineage>
</organism>
<keyword evidence="1" id="KW-1133">Transmembrane helix</keyword>
<reference evidence="2" key="1">
    <citation type="submission" date="2013-08" db="EMBL/GenBank/DDBJ databases">
        <authorList>
            <person name="Mendez C."/>
            <person name="Richter M."/>
            <person name="Ferrer M."/>
            <person name="Sanchez J."/>
        </authorList>
    </citation>
    <scope>NUCLEOTIDE SEQUENCE</scope>
</reference>
<dbReference type="EMBL" id="AUZX01008168">
    <property type="protein sequence ID" value="EQD56691.1"/>
    <property type="molecule type" value="Genomic_DNA"/>
</dbReference>
<accession>T1A7Q8</accession>
<comment type="caution">
    <text evidence="2">The sequence shown here is derived from an EMBL/GenBank/DDBJ whole genome shotgun (WGS) entry which is preliminary data.</text>
</comment>
<keyword evidence="1" id="KW-0812">Transmembrane</keyword>
<protein>
    <submittedName>
        <fullName evidence="2">Uncharacterized protein</fullName>
    </submittedName>
</protein>
<name>T1A7Q8_9ZZZZ</name>
<feature type="transmembrane region" description="Helical" evidence="1">
    <location>
        <begin position="53"/>
        <end position="75"/>
    </location>
</feature>
<sequence length="125" mass="13804">MGVPMIDDYRQRMLAIADELRAQRVSAYTFAPPIYRLAWMLGLHIRPPLYQSFATLALGMGAGFGIPYGLCMWFLSWQGEGLTATRVLIASLSAGVFFGLAMASIYKWKAGRLQLPQLDGRSDAA</sequence>
<gene>
    <name evidence="2" type="ORF">B1A_11421</name>
</gene>
<reference evidence="2" key="2">
    <citation type="journal article" date="2014" name="ISME J.">
        <title>Microbial stratification in low pH oxic and suboxic macroscopic growths along an acid mine drainage.</title>
        <authorList>
            <person name="Mendez-Garcia C."/>
            <person name="Mesa V."/>
            <person name="Sprenger R.R."/>
            <person name="Richter M."/>
            <person name="Diez M.S."/>
            <person name="Solano J."/>
            <person name="Bargiela R."/>
            <person name="Golyshina O.V."/>
            <person name="Manteca A."/>
            <person name="Ramos J.L."/>
            <person name="Gallego J.R."/>
            <person name="Llorente I."/>
            <person name="Martins Dos Santos V.A."/>
            <person name="Jensen O.N."/>
            <person name="Pelaez A.I."/>
            <person name="Sanchez J."/>
            <person name="Ferrer M."/>
        </authorList>
    </citation>
    <scope>NUCLEOTIDE SEQUENCE</scope>
</reference>
<dbReference type="InterPro" id="IPR045644">
    <property type="entry name" value="DUF6404"/>
</dbReference>
<dbReference type="Pfam" id="PF19942">
    <property type="entry name" value="DUF6404"/>
    <property type="match status" value="1"/>
</dbReference>
<evidence type="ECO:0000313" key="2">
    <source>
        <dbReference type="EMBL" id="EQD56691.1"/>
    </source>
</evidence>
<dbReference type="AlphaFoldDB" id="T1A7Q8"/>
<proteinExistence type="predicted"/>
<feature type="transmembrane region" description="Helical" evidence="1">
    <location>
        <begin position="87"/>
        <end position="106"/>
    </location>
</feature>
<keyword evidence="1" id="KW-0472">Membrane</keyword>
<evidence type="ECO:0000256" key="1">
    <source>
        <dbReference type="SAM" id="Phobius"/>
    </source>
</evidence>